<protein>
    <recommendedName>
        <fullName evidence="2">H-type lectin domain-containing protein</fullName>
    </recommendedName>
</protein>
<evidence type="ECO:0000256" key="1">
    <source>
        <dbReference type="SAM" id="SignalP"/>
    </source>
</evidence>
<keyword evidence="1" id="KW-0732">Signal</keyword>
<evidence type="ECO:0000259" key="2">
    <source>
        <dbReference type="Pfam" id="PF09458"/>
    </source>
</evidence>
<dbReference type="GO" id="GO:0007155">
    <property type="term" value="P:cell adhesion"/>
    <property type="evidence" value="ECO:0007669"/>
    <property type="project" value="InterPro"/>
</dbReference>
<keyword evidence="4" id="KW-1185">Reference proteome</keyword>
<evidence type="ECO:0000313" key="4">
    <source>
        <dbReference type="Proteomes" id="UP000683925"/>
    </source>
</evidence>
<sequence length="490" mass="55611">MKLILLFAMLMLVQNYWTPQFDDGSQVIVTYSSGHILESQSSVPRQVVINVQFSIVFQLTPQIFIQPLRVDWVRDFPGGFAGGVTSITTTGFKISGIALSPNPVYELHFYWIATTDPRILVITFATWDVDILKSGSGEREVQFIIEHDLEDATNGLISLIGIKHLAYNSIIEIDIAEITSKYITVSARTYSQSYLDYIKFNVLLGTAESLWSSPMQALINPPNHPFVSRGNGECDLNISIDRPQILGNYQLIPVIAIRGYDYNNAENIRLKFRNVVLNTQIQYILSTWSTSIVYRVYYQGAIFIYDPNFKIFDPFCAEIFSECDYNGDTIIICQKTPDLQALGWSQPIRSISVPKNRKLHLFNNVNFKGVKQSLIQTQQCIEFQNISSLKFDSAVSQIKVLYLNTIAADNCITITFYSQCNYQGEIFQIIKGKHLQLSNKIPFEIKSIRTCPNVIIKLQAPNYVQGSIKEITTSQSCMNSYKFPKYIASN</sequence>
<feature type="chain" id="PRO_5035909273" description="H-type lectin domain-containing protein" evidence="1">
    <location>
        <begin position="16"/>
        <end position="490"/>
    </location>
</feature>
<dbReference type="GO" id="GO:0030246">
    <property type="term" value="F:carbohydrate binding"/>
    <property type="evidence" value="ECO:0007669"/>
    <property type="project" value="InterPro"/>
</dbReference>
<name>A0A8S1V2W1_PAROT</name>
<organism evidence="3 4">
    <name type="scientific">Paramecium octaurelia</name>
    <dbReference type="NCBI Taxonomy" id="43137"/>
    <lineage>
        <taxon>Eukaryota</taxon>
        <taxon>Sar</taxon>
        <taxon>Alveolata</taxon>
        <taxon>Ciliophora</taxon>
        <taxon>Intramacronucleata</taxon>
        <taxon>Oligohymenophorea</taxon>
        <taxon>Peniculida</taxon>
        <taxon>Parameciidae</taxon>
        <taxon>Paramecium</taxon>
    </lineage>
</organism>
<comment type="caution">
    <text evidence="3">The sequence shown here is derived from an EMBL/GenBank/DDBJ whole genome shotgun (WGS) entry which is preliminary data.</text>
</comment>
<dbReference type="InterPro" id="IPR019019">
    <property type="entry name" value="H-type_lectin_domain"/>
</dbReference>
<dbReference type="AlphaFoldDB" id="A0A8S1V2W1"/>
<evidence type="ECO:0000313" key="3">
    <source>
        <dbReference type="EMBL" id="CAD8171728.1"/>
    </source>
</evidence>
<proteinExistence type="predicted"/>
<dbReference type="OMA" id="YRVYYQG"/>
<feature type="domain" description="H-type lectin" evidence="2">
    <location>
        <begin position="50"/>
        <end position="114"/>
    </location>
</feature>
<dbReference type="Proteomes" id="UP000683925">
    <property type="component" value="Unassembled WGS sequence"/>
</dbReference>
<accession>A0A8S1V2W1</accession>
<dbReference type="OrthoDB" id="306785at2759"/>
<dbReference type="EMBL" id="CAJJDP010000057">
    <property type="protein sequence ID" value="CAD8171728.1"/>
    <property type="molecule type" value="Genomic_DNA"/>
</dbReference>
<feature type="signal peptide" evidence="1">
    <location>
        <begin position="1"/>
        <end position="15"/>
    </location>
</feature>
<reference evidence="3" key="1">
    <citation type="submission" date="2021-01" db="EMBL/GenBank/DDBJ databases">
        <authorList>
            <consortium name="Genoscope - CEA"/>
            <person name="William W."/>
        </authorList>
    </citation>
    <scope>NUCLEOTIDE SEQUENCE</scope>
</reference>
<gene>
    <name evidence="3" type="ORF">POCTA_138.1.T0580280</name>
</gene>
<dbReference type="Pfam" id="PF09458">
    <property type="entry name" value="H_lectin"/>
    <property type="match status" value="1"/>
</dbReference>